<dbReference type="GO" id="GO:0003677">
    <property type="term" value="F:DNA binding"/>
    <property type="evidence" value="ECO:0007669"/>
    <property type="project" value="InterPro"/>
</dbReference>
<dbReference type="Pfam" id="PF04986">
    <property type="entry name" value="Y2_Tnp"/>
    <property type="match status" value="1"/>
</dbReference>
<organism evidence="2">
    <name type="scientific">hydrothermal vent metagenome</name>
    <dbReference type="NCBI Taxonomy" id="652676"/>
    <lineage>
        <taxon>unclassified sequences</taxon>
        <taxon>metagenomes</taxon>
        <taxon>ecological metagenomes</taxon>
    </lineage>
</organism>
<sequence length="77" mass="9083">MGVWIIFYTQKTETRTLKGEDFLALALQYVLLRGFRRVRDYVFLHGSAKVLLKLVQLILHVTLGHISLRKRVEFIPR</sequence>
<dbReference type="GO" id="GO:0004803">
    <property type="term" value="F:transposase activity"/>
    <property type="evidence" value="ECO:0007669"/>
    <property type="project" value="InterPro"/>
</dbReference>
<proteinExistence type="predicted"/>
<reference evidence="2" key="1">
    <citation type="submission" date="2018-06" db="EMBL/GenBank/DDBJ databases">
        <authorList>
            <person name="Zhirakovskaya E."/>
        </authorList>
    </citation>
    <scope>NUCLEOTIDE SEQUENCE</scope>
</reference>
<gene>
    <name evidence="2" type="ORF">MNBD_GAMMA12-275</name>
</gene>
<dbReference type="GO" id="GO:0006313">
    <property type="term" value="P:DNA transposition"/>
    <property type="evidence" value="ECO:0007669"/>
    <property type="project" value="InterPro"/>
</dbReference>
<dbReference type="AlphaFoldDB" id="A0A3B0XZD4"/>
<dbReference type="InterPro" id="IPR007069">
    <property type="entry name" value="Transposase_32"/>
</dbReference>
<protein>
    <recommendedName>
        <fullName evidence="1">Transposase IS801/IS1294 domain-containing protein</fullName>
    </recommendedName>
</protein>
<dbReference type="EMBL" id="UOFL01000048">
    <property type="protein sequence ID" value="VAW73765.1"/>
    <property type="molecule type" value="Genomic_DNA"/>
</dbReference>
<feature type="domain" description="Transposase IS801/IS1294" evidence="1">
    <location>
        <begin position="9"/>
        <end position="46"/>
    </location>
</feature>
<name>A0A3B0XZD4_9ZZZZ</name>
<accession>A0A3B0XZD4</accession>
<evidence type="ECO:0000313" key="2">
    <source>
        <dbReference type="EMBL" id="VAW73765.1"/>
    </source>
</evidence>
<evidence type="ECO:0000259" key="1">
    <source>
        <dbReference type="Pfam" id="PF04986"/>
    </source>
</evidence>